<sequence length="105" mass="11776">FNSACETLVTQDYRYAKQYLTTVKDIVNSVKDFALNMEIESLSWRSQTLSLIETTKSCVVELVERSLQLSNFDIIASYAFKGEKNAMPTTSRIQNDIIGLAVSAV</sequence>
<keyword evidence="1" id="KW-0472">Membrane</keyword>
<name>A0A371H9L9_MUCPR</name>
<reference evidence="1" key="1">
    <citation type="submission" date="2018-05" db="EMBL/GenBank/DDBJ databases">
        <title>Draft genome of Mucuna pruriens seed.</title>
        <authorList>
            <person name="Nnadi N.E."/>
            <person name="Vos R."/>
            <person name="Hasami M.H."/>
            <person name="Devisetty U.K."/>
            <person name="Aguiy J.C."/>
        </authorList>
    </citation>
    <scope>NUCLEOTIDE SEQUENCE [LARGE SCALE GENOMIC DNA]</scope>
    <source>
        <strain evidence="1">JCA_2017</strain>
    </source>
</reference>
<dbReference type="GO" id="GO:0031969">
    <property type="term" value="C:chloroplast membrane"/>
    <property type="evidence" value="ECO:0007669"/>
    <property type="project" value="TreeGrafter"/>
</dbReference>
<dbReference type="PANTHER" id="PTHR43681:SF1">
    <property type="entry name" value="SARCALUMENIN"/>
    <property type="match status" value="1"/>
</dbReference>
<feature type="non-terminal residue" evidence="1">
    <location>
        <position position="1"/>
    </location>
</feature>
<dbReference type="PANTHER" id="PTHR43681">
    <property type="entry name" value="TRANSMEMBRANE GTPASE FZO"/>
    <property type="match status" value="1"/>
</dbReference>
<protein>
    <submittedName>
        <fullName evidence="1">Transmembrane GTPase FZO-like, chloroplastic</fullName>
    </submittedName>
</protein>
<dbReference type="InterPro" id="IPR051943">
    <property type="entry name" value="TRAFAC_Dynamin-like_GTPase"/>
</dbReference>
<dbReference type="OrthoDB" id="1722014at2759"/>
<evidence type="ECO:0000313" key="1">
    <source>
        <dbReference type="EMBL" id="RDX99464.1"/>
    </source>
</evidence>
<feature type="non-terminal residue" evidence="1">
    <location>
        <position position="105"/>
    </location>
</feature>
<keyword evidence="1" id="KW-0812">Transmembrane</keyword>
<keyword evidence="2" id="KW-1185">Reference proteome</keyword>
<organism evidence="1 2">
    <name type="scientific">Mucuna pruriens</name>
    <name type="common">Velvet bean</name>
    <name type="synonym">Dolichos pruriens</name>
    <dbReference type="NCBI Taxonomy" id="157652"/>
    <lineage>
        <taxon>Eukaryota</taxon>
        <taxon>Viridiplantae</taxon>
        <taxon>Streptophyta</taxon>
        <taxon>Embryophyta</taxon>
        <taxon>Tracheophyta</taxon>
        <taxon>Spermatophyta</taxon>
        <taxon>Magnoliopsida</taxon>
        <taxon>eudicotyledons</taxon>
        <taxon>Gunneridae</taxon>
        <taxon>Pentapetalae</taxon>
        <taxon>rosids</taxon>
        <taxon>fabids</taxon>
        <taxon>Fabales</taxon>
        <taxon>Fabaceae</taxon>
        <taxon>Papilionoideae</taxon>
        <taxon>50 kb inversion clade</taxon>
        <taxon>NPAAA clade</taxon>
        <taxon>indigoferoid/millettioid clade</taxon>
        <taxon>Phaseoleae</taxon>
        <taxon>Mucuna</taxon>
    </lineage>
</organism>
<proteinExistence type="predicted"/>
<evidence type="ECO:0000313" key="2">
    <source>
        <dbReference type="Proteomes" id="UP000257109"/>
    </source>
</evidence>
<accession>A0A371H9L9</accession>
<comment type="caution">
    <text evidence="1">The sequence shown here is derived from an EMBL/GenBank/DDBJ whole genome shotgun (WGS) entry which is preliminary data.</text>
</comment>
<dbReference type="AlphaFoldDB" id="A0A371H9L9"/>
<dbReference type="GO" id="GO:0010027">
    <property type="term" value="P:thylakoid membrane organization"/>
    <property type="evidence" value="ECO:0007669"/>
    <property type="project" value="TreeGrafter"/>
</dbReference>
<dbReference type="Proteomes" id="UP000257109">
    <property type="component" value="Unassembled WGS sequence"/>
</dbReference>
<gene>
    <name evidence="1" type="primary">FZL</name>
    <name evidence="1" type="ORF">CR513_17472</name>
</gene>
<dbReference type="EMBL" id="QJKJ01003224">
    <property type="protein sequence ID" value="RDX99464.1"/>
    <property type="molecule type" value="Genomic_DNA"/>
</dbReference>
<dbReference type="STRING" id="157652.A0A371H9L9"/>